<dbReference type="InterPro" id="IPR053139">
    <property type="entry name" value="Surface_bspA-like"/>
</dbReference>
<organism evidence="3 4">
    <name type="scientific">Collinsella aerofaciens</name>
    <dbReference type="NCBI Taxonomy" id="74426"/>
    <lineage>
        <taxon>Bacteria</taxon>
        <taxon>Bacillati</taxon>
        <taxon>Actinomycetota</taxon>
        <taxon>Coriobacteriia</taxon>
        <taxon>Coriobacteriales</taxon>
        <taxon>Coriobacteriaceae</taxon>
        <taxon>Collinsella</taxon>
    </lineage>
</organism>
<feature type="compositionally biased region" description="Polar residues" evidence="1">
    <location>
        <begin position="689"/>
        <end position="704"/>
    </location>
</feature>
<proteinExistence type="predicted"/>
<dbReference type="InterPro" id="IPR011889">
    <property type="entry name" value="Liste_lipo_26"/>
</dbReference>
<keyword evidence="2" id="KW-0732">Signal</keyword>
<dbReference type="AlphaFoldDB" id="A0A5K1JBG1"/>
<dbReference type="InterPro" id="IPR032675">
    <property type="entry name" value="LRR_dom_sf"/>
</dbReference>
<feature type="chain" id="PRO_5023891004" description="BspA family leucine-rich repeat surface protein" evidence="2">
    <location>
        <begin position="38"/>
        <end position="704"/>
    </location>
</feature>
<evidence type="ECO:0008006" key="5">
    <source>
        <dbReference type="Google" id="ProtNLM"/>
    </source>
</evidence>
<protein>
    <recommendedName>
        <fullName evidence="5">BspA family leucine-rich repeat surface protein</fullName>
    </recommendedName>
</protein>
<evidence type="ECO:0000313" key="4">
    <source>
        <dbReference type="Proteomes" id="UP000330807"/>
    </source>
</evidence>
<feature type="region of interest" description="Disordered" evidence="1">
    <location>
        <begin position="611"/>
        <end position="704"/>
    </location>
</feature>
<sequence>MRCVRAITGICHAAVISIAAAFVVALCLALSSVPAYADEGGAGLSAEDEDMIVVSVPTTVPCKLLSDGTVVTPTSWKIENSGSTPARLAMASAKPAYEDISISAKAKANGSTLLDYSAGFASYDPTLIVPAKGSLDVSWSVSPIDPVEHADLFEQASQNPVALLSASFLFCAQSTEPDASDSVPFAVYSEDDASLTFYKRRALPSEGSMFEGKTATAVYTNIQNTKSTPLWKGIASKIKRVAVVDDGIAPQTMYAWFFTCDNLLSVNISKLDTSKTTSLGYAFSGCKSLTEIDLSALNTSSVRSFADVFQDCSSLRSVNLAGWNTSSGDNFSQMFYQCASLEELDISSFETRKVITFKEMFRGCSSLRALDLSHFDTSDATTFASMFYNCSSLSSLNVSMFDTSAATDVSQAFYGCGSLTELDLSKASTAKVETFYGMFSGCSGLTRIDLSLLDTSSAKNLSYLFADCSKLESVNVSSIKTSTVTDFNHMFSGCSSLKSLDLSSFDTSPAKDLSCLFYGCSSLASLNLSSFDTSNVEQMANLFYGCSKLAEVTLGKSFAWVGSKCFLPQPNATVIPGADGLWHTASDGAAYLPPAVPGNKADTYRAVAPCGEGDAVEDGSDVSDGAQAGEQAGAATADAAQEVGSGGAQAGENAGAATGAGGESTPNGESSATAAEGPAAAEREDHMTALSTANPSTAAPSVPA</sequence>
<dbReference type="InterPro" id="IPR005046">
    <property type="entry name" value="DUF285"/>
</dbReference>
<dbReference type="PANTHER" id="PTHR45661:SF3">
    <property type="entry name" value="IG-LIKE DOMAIN-CONTAINING PROTEIN"/>
    <property type="match status" value="1"/>
</dbReference>
<dbReference type="Gene3D" id="3.80.10.10">
    <property type="entry name" value="Ribonuclease Inhibitor"/>
    <property type="match status" value="2"/>
</dbReference>
<dbReference type="PANTHER" id="PTHR45661">
    <property type="entry name" value="SURFACE ANTIGEN"/>
    <property type="match status" value="1"/>
</dbReference>
<evidence type="ECO:0000313" key="3">
    <source>
        <dbReference type="EMBL" id="VWM01488.1"/>
    </source>
</evidence>
<gene>
    <name evidence="3" type="ORF">LMKDKBCB_02198</name>
</gene>
<dbReference type="NCBIfam" id="TIGR02167">
    <property type="entry name" value="Liste_lipo_26"/>
    <property type="match status" value="10"/>
</dbReference>
<feature type="compositionally biased region" description="Low complexity" evidence="1">
    <location>
        <begin position="624"/>
        <end position="642"/>
    </location>
</feature>
<dbReference type="SUPFAM" id="SSF52058">
    <property type="entry name" value="L domain-like"/>
    <property type="match status" value="1"/>
</dbReference>
<feature type="signal peptide" evidence="2">
    <location>
        <begin position="1"/>
        <end position="37"/>
    </location>
</feature>
<dbReference type="Proteomes" id="UP000330807">
    <property type="component" value="Unassembled WGS sequence"/>
</dbReference>
<evidence type="ECO:0000256" key="2">
    <source>
        <dbReference type="SAM" id="SignalP"/>
    </source>
</evidence>
<evidence type="ECO:0000256" key="1">
    <source>
        <dbReference type="SAM" id="MobiDB-lite"/>
    </source>
</evidence>
<feature type="compositionally biased region" description="Low complexity" evidence="1">
    <location>
        <begin position="668"/>
        <end position="680"/>
    </location>
</feature>
<accession>A0A5K1JBG1</accession>
<reference evidence="3 4" key="1">
    <citation type="submission" date="2019-10" db="EMBL/GenBank/DDBJ databases">
        <authorList>
            <person name="Wolf R A."/>
        </authorList>
    </citation>
    <scope>NUCLEOTIDE SEQUENCE [LARGE SCALE GENOMIC DNA]</scope>
    <source>
        <strain evidence="3">Collinsella_aerofaciens_AK_138A</strain>
    </source>
</reference>
<dbReference type="Pfam" id="PF03382">
    <property type="entry name" value="DUF285"/>
    <property type="match status" value="2"/>
</dbReference>
<dbReference type="EMBL" id="CABWIH010000049">
    <property type="protein sequence ID" value="VWM01488.1"/>
    <property type="molecule type" value="Genomic_DNA"/>
</dbReference>
<name>A0A5K1JBG1_9ACTN</name>